<dbReference type="Proteomes" id="UP000005446">
    <property type="component" value="Unassembled WGS sequence"/>
</dbReference>
<keyword evidence="1 5" id="KW-0489">Methyltransferase</keyword>
<dbReference type="PANTHER" id="PTHR44068">
    <property type="entry name" value="ZGC:194242"/>
    <property type="match status" value="1"/>
</dbReference>
<comment type="function">
    <text evidence="6">Catalyzes the transfer of methyl groups from S-adenosyl-methionine to the C-24 of sterols.</text>
</comment>
<organism evidence="9 10">
    <name type="scientific">Glarea lozoyensis (strain ATCC 74030 / MF5533)</name>
    <dbReference type="NCBI Taxonomy" id="1104152"/>
    <lineage>
        <taxon>Eukaryota</taxon>
        <taxon>Fungi</taxon>
        <taxon>Dikarya</taxon>
        <taxon>Ascomycota</taxon>
        <taxon>Pezizomycotina</taxon>
        <taxon>Leotiomycetes</taxon>
        <taxon>Helotiales</taxon>
        <taxon>Helotiaceae</taxon>
        <taxon>Glarea</taxon>
    </lineage>
</organism>
<keyword evidence="7" id="KW-0472">Membrane</keyword>
<evidence type="ECO:0000256" key="1">
    <source>
        <dbReference type="ARBA" id="ARBA00022603"/>
    </source>
</evidence>
<dbReference type="GO" id="GO:0003838">
    <property type="term" value="F:sterol 24-C-methyltransferase activity"/>
    <property type="evidence" value="ECO:0007669"/>
    <property type="project" value="TreeGrafter"/>
</dbReference>
<evidence type="ECO:0000259" key="8">
    <source>
        <dbReference type="PROSITE" id="PS51685"/>
    </source>
</evidence>
<protein>
    <recommendedName>
        <fullName evidence="6">Sterol 24-C-methyltransferase</fullName>
        <ecNumber evidence="6">2.1.1.-</ecNumber>
    </recommendedName>
    <alternativeName>
        <fullName evidence="6">Delta(24)-sterol C-methyltransferase</fullName>
    </alternativeName>
</protein>
<accession>H0EI05</accession>
<keyword evidence="6" id="KW-0756">Sterol biosynthesis</keyword>
<dbReference type="PROSITE" id="PS51685">
    <property type="entry name" value="SAM_MT_ERG6_SMT"/>
    <property type="match status" value="1"/>
</dbReference>
<name>H0EI05_GLAL7</name>
<dbReference type="GO" id="GO:0016126">
    <property type="term" value="P:sterol biosynthetic process"/>
    <property type="evidence" value="ECO:0007669"/>
    <property type="project" value="UniProtKB-KW"/>
</dbReference>
<dbReference type="GO" id="GO:0032259">
    <property type="term" value="P:methylation"/>
    <property type="evidence" value="ECO:0007669"/>
    <property type="project" value="UniProtKB-KW"/>
</dbReference>
<keyword evidence="7" id="KW-0812">Transmembrane</keyword>
<keyword evidence="6" id="KW-1207">Sterol metabolism</keyword>
<evidence type="ECO:0000313" key="10">
    <source>
        <dbReference type="Proteomes" id="UP000005446"/>
    </source>
</evidence>
<keyword evidence="6" id="KW-0753">Steroid metabolism</keyword>
<feature type="transmembrane region" description="Helical" evidence="7">
    <location>
        <begin position="275"/>
        <end position="293"/>
    </location>
</feature>
<evidence type="ECO:0000256" key="5">
    <source>
        <dbReference type="PROSITE-ProRule" id="PRU01022"/>
    </source>
</evidence>
<dbReference type="InterPro" id="IPR050447">
    <property type="entry name" value="Erg6_SMT_methyltransf"/>
</dbReference>
<proteinExistence type="inferred from homology"/>
<comment type="caution">
    <text evidence="9">The sequence shown here is derived from an EMBL/GenBank/DDBJ whole genome shotgun (WGS) entry which is preliminary data.</text>
</comment>
<dbReference type="InterPro" id="IPR013216">
    <property type="entry name" value="Methyltransf_11"/>
</dbReference>
<evidence type="ECO:0000256" key="4">
    <source>
        <dbReference type="ARBA" id="ARBA00038188"/>
    </source>
</evidence>
<evidence type="ECO:0000256" key="6">
    <source>
        <dbReference type="RuleBase" id="RU362025"/>
    </source>
</evidence>
<keyword evidence="2 5" id="KW-0808">Transferase</keyword>
<dbReference type="EC" id="2.1.1.-" evidence="6"/>
<gene>
    <name evidence="9" type="ORF">M7I_2150</name>
</gene>
<evidence type="ECO:0000256" key="3">
    <source>
        <dbReference type="ARBA" id="ARBA00022691"/>
    </source>
</evidence>
<dbReference type="InterPro" id="IPR030384">
    <property type="entry name" value="MeTrfase_SMT"/>
</dbReference>
<dbReference type="InterPro" id="IPR013705">
    <property type="entry name" value="Sterol_MeTrfase_C"/>
</dbReference>
<evidence type="ECO:0000256" key="2">
    <source>
        <dbReference type="ARBA" id="ARBA00022679"/>
    </source>
</evidence>
<keyword evidence="3 5" id="KW-0949">S-adenosyl-L-methionine</keyword>
<comment type="pathway">
    <text evidence="6">Steroid metabolism.</text>
</comment>
<comment type="similarity">
    <text evidence="4 5 6">Belongs to the class I-like SAM-binding methyltransferase superfamily. Erg6/SMT family.</text>
</comment>
<dbReference type="PANTHER" id="PTHR44068:SF1">
    <property type="entry name" value="HYPOTHETICAL LOC100005854"/>
    <property type="match status" value="1"/>
</dbReference>
<dbReference type="InParanoid" id="H0EI05"/>
<dbReference type="Pfam" id="PF08241">
    <property type="entry name" value="Methyltransf_11"/>
    <property type="match status" value="1"/>
</dbReference>
<dbReference type="OrthoDB" id="540004at2759"/>
<dbReference type="GO" id="GO:0005783">
    <property type="term" value="C:endoplasmic reticulum"/>
    <property type="evidence" value="ECO:0007669"/>
    <property type="project" value="TreeGrafter"/>
</dbReference>
<evidence type="ECO:0000256" key="7">
    <source>
        <dbReference type="SAM" id="Phobius"/>
    </source>
</evidence>
<keyword evidence="7" id="KW-1133">Transmembrane helix</keyword>
<keyword evidence="6" id="KW-0444">Lipid biosynthesis</keyword>
<sequence length="336" mass="38116">MKDQGTIYKETWGDETQEEAAERHKRASAISSAYYDLITENYESGWGRKFHFCRFLPGETIDTGLARHEHLLALNLKLGPGKKALDLGFGVGEPAREIALFSGAHVTGININIPHIARAQVLSKQAGIGEDKVKFQFGDFTDIPFPDNSFDAVYAIEATCYAANLKDVYSEAHRVLKPGGYFATMEFMMTPRYDASNPVHKQIKYRIMRGTGCHDLVTEPTVLTALKDSGLQCIRHEDIHATSQGGPPWWAPIDGNMAPFWAWRDKWMIFKMKEWFFHIWLFLVWVLACVGLMKWKDYVSMEELCEGVWGMRDGGREGIFTPDFMFVARKPGGKDD</sequence>
<reference evidence="9 10" key="1">
    <citation type="journal article" date="2012" name="Eukaryot. Cell">
        <title>Genome sequence of the fungus Glarea lozoyensis: the first genome sequence of a species from the Helotiaceae family.</title>
        <authorList>
            <person name="Youssar L."/>
            <person name="Gruening B.A."/>
            <person name="Erxleben A."/>
            <person name="Guenther S."/>
            <person name="Huettel W."/>
        </authorList>
    </citation>
    <scope>NUCLEOTIDE SEQUENCE [LARGE SCALE GENOMIC DNA]</scope>
    <source>
        <strain evidence="10">ATCC 74030 / MF5533</strain>
    </source>
</reference>
<dbReference type="AlphaFoldDB" id="H0EI05"/>
<dbReference type="SUPFAM" id="SSF53335">
    <property type="entry name" value="S-adenosyl-L-methionine-dependent methyltransferases"/>
    <property type="match status" value="1"/>
</dbReference>
<keyword evidence="6" id="KW-0752">Steroid biosynthesis</keyword>
<dbReference type="EMBL" id="AGUE01000044">
    <property type="protein sequence ID" value="EHL01798.1"/>
    <property type="molecule type" value="Genomic_DNA"/>
</dbReference>
<keyword evidence="6" id="KW-0443">Lipid metabolism</keyword>
<dbReference type="InterPro" id="IPR029063">
    <property type="entry name" value="SAM-dependent_MTases_sf"/>
</dbReference>
<evidence type="ECO:0000313" key="9">
    <source>
        <dbReference type="EMBL" id="EHL01798.1"/>
    </source>
</evidence>
<keyword evidence="10" id="KW-1185">Reference proteome</keyword>
<dbReference type="Gene3D" id="3.40.50.150">
    <property type="entry name" value="Vaccinia Virus protein VP39"/>
    <property type="match status" value="1"/>
</dbReference>
<dbReference type="HOGENOM" id="CLU_039068_5_3_1"/>
<feature type="domain" description="SAM-dependent methyltransferase Erg6/SMT-type" evidence="8">
    <location>
        <begin position="34"/>
        <end position="331"/>
    </location>
</feature>
<dbReference type="Pfam" id="PF08498">
    <property type="entry name" value="Sterol_MT_C"/>
    <property type="match status" value="1"/>
</dbReference>
<dbReference type="CDD" id="cd02440">
    <property type="entry name" value="AdoMet_MTases"/>
    <property type="match status" value="1"/>
</dbReference>